<accession>A0A8K0SE78</accession>
<feature type="transmembrane region" description="Helical" evidence="1">
    <location>
        <begin position="6"/>
        <end position="29"/>
    </location>
</feature>
<keyword evidence="1" id="KW-0472">Membrane</keyword>
<gene>
    <name evidence="3" type="ORF">B0I35DRAFT_446204</name>
    <name evidence="2" type="ORF">B0I35DRAFT_447405</name>
</gene>
<evidence type="ECO:0000313" key="4">
    <source>
        <dbReference type="Proteomes" id="UP000813444"/>
    </source>
</evidence>
<dbReference type="Proteomes" id="UP000813444">
    <property type="component" value="Unassembled WGS sequence"/>
</dbReference>
<evidence type="ECO:0000313" key="2">
    <source>
        <dbReference type="EMBL" id="KAH7303040.1"/>
    </source>
</evidence>
<proteinExistence type="predicted"/>
<reference evidence="3" key="1">
    <citation type="journal article" date="2021" name="Nat. Commun.">
        <title>Genetic determinants of endophytism in the Arabidopsis root mycobiome.</title>
        <authorList>
            <person name="Mesny F."/>
            <person name="Miyauchi S."/>
            <person name="Thiergart T."/>
            <person name="Pickel B."/>
            <person name="Atanasova L."/>
            <person name="Karlsson M."/>
            <person name="Huettel B."/>
            <person name="Barry K.W."/>
            <person name="Haridas S."/>
            <person name="Chen C."/>
            <person name="Bauer D."/>
            <person name="Andreopoulos W."/>
            <person name="Pangilinan J."/>
            <person name="LaButti K."/>
            <person name="Riley R."/>
            <person name="Lipzen A."/>
            <person name="Clum A."/>
            <person name="Drula E."/>
            <person name="Henrissat B."/>
            <person name="Kohler A."/>
            <person name="Grigoriev I.V."/>
            <person name="Martin F.M."/>
            <person name="Hacquard S."/>
        </authorList>
    </citation>
    <scope>NUCLEOTIDE SEQUENCE</scope>
    <source>
        <strain evidence="3">MPI-CAGE-CH-0235</strain>
    </source>
</reference>
<feature type="transmembrane region" description="Helical" evidence="1">
    <location>
        <begin position="75"/>
        <end position="94"/>
    </location>
</feature>
<dbReference type="EMBL" id="JAGPNK010000042">
    <property type="protein sequence ID" value="KAH7303040.1"/>
    <property type="molecule type" value="Genomic_DNA"/>
</dbReference>
<keyword evidence="1" id="KW-0812">Transmembrane</keyword>
<protein>
    <submittedName>
        <fullName evidence="3">Uncharacterized protein</fullName>
    </submittedName>
</protein>
<keyword evidence="1" id="KW-1133">Transmembrane helix</keyword>
<evidence type="ECO:0000313" key="3">
    <source>
        <dbReference type="EMBL" id="KAH7303721.1"/>
    </source>
</evidence>
<keyword evidence="4" id="KW-1185">Reference proteome</keyword>
<comment type="caution">
    <text evidence="3">The sequence shown here is derived from an EMBL/GenBank/DDBJ whole genome shotgun (WGS) entry which is preliminary data.</text>
</comment>
<organism evidence="3 4">
    <name type="scientific">Stachybotrys elegans</name>
    <dbReference type="NCBI Taxonomy" id="80388"/>
    <lineage>
        <taxon>Eukaryota</taxon>
        <taxon>Fungi</taxon>
        <taxon>Dikarya</taxon>
        <taxon>Ascomycota</taxon>
        <taxon>Pezizomycotina</taxon>
        <taxon>Sordariomycetes</taxon>
        <taxon>Hypocreomycetidae</taxon>
        <taxon>Hypocreales</taxon>
        <taxon>Stachybotryaceae</taxon>
        <taxon>Stachybotrys</taxon>
    </lineage>
</organism>
<feature type="transmembrane region" description="Helical" evidence="1">
    <location>
        <begin position="41"/>
        <end position="63"/>
    </location>
</feature>
<dbReference type="EMBL" id="JAGPNK010000029">
    <property type="protein sequence ID" value="KAH7303721.1"/>
    <property type="molecule type" value="Genomic_DNA"/>
</dbReference>
<dbReference type="AlphaFoldDB" id="A0A8K0SE78"/>
<sequence>MMEPNFGIWIAAVVLFIIIAILQPCYYYSTVEIQWRSLFKIFVVSHAIVGISLLTVAIVMLRISHDYLTARICTIGYLVIGLCSLIGFLVVWVLERWQMIHTDDLTPLHVPDDIERTTVASSRKENSELGSLRLAPTNISGGTHTSTTALSPRSPWWVIENPPTGPVVASLDEITTGATSSARTPEGWF</sequence>
<evidence type="ECO:0000256" key="1">
    <source>
        <dbReference type="SAM" id="Phobius"/>
    </source>
</evidence>
<name>A0A8K0SE78_9HYPO</name>